<dbReference type="AlphaFoldDB" id="A0A931IY46"/>
<reference evidence="1" key="1">
    <citation type="submission" date="2020-12" db="EMBL/GenBank/DDBJ databases">
        <title>The genome sequence of Inhella sp. 4Y17.</title>
        <authorList>
            <person name="Liu Y."/>
        </authorList>
    </citation>
    <scope>NUCLEOTIDE SEQUENCE</scope>
    <source>
        <strain evidence="1">4Y10</strain>
    </source>
</reference>
<name>A0A931IY46_9BURK</name>
<comment type="caution">
    <text evidence="1">The sequence shown here is derived from an EMBL/GenBank/DDBJ whole genome shotgun (WGS) entry which is preliminary data.</text>
</comment>
<keyword evidence="2" id="KW-1185">Reference proteome</keyword>
<evidence type="ECO:0000313" key="1">
    <source>
        <dbReference type="EMBL" id="MBH9553140.1"/>
    </source>
</evidence>
<protein>
    <submittedName>
        <fullName evidence="1">Uncharacterized protein</fullName>
    </submittedName>
</protein>
<sequence length="217" mass="24880">MGGIGSGRKSGKRCTDDMRALDVRSIHRTGLLTPGSQFGWQWMCDGEVTGRIDLHVQMGEVVLSYRSRDRQHCGGEWETLTYRVWLDWTSCGLGGRRVWWRCPSTCCGRRVAVLYGGRIFACRSCNRLAYRCQREADDDRAARRAEAIRKRLNWEPGILNGGGLKPMGMHWRTFERLQREHDDHAKESVSHMAARFGCLQGTIGEIDPSLAWLHNWR</sequence>
<evidence type="ECO:0000313" key="2">
    <source>
        <dbReference type="Proteomes" id="UP000620139"/>
    </source>
</evidence>
<organism evidence="1 2">
    <name type="scientific">Inhella gelatinilytica</name>
    <dbReference type="NCBI Taxonomy" id="2795030"/>
    <lineage>
        <taxon>Bacteria</taxon>
        <taxon>Pseudomonadati</taxon>
        <taxon>Pseudomonadota</taxon>
        <taxon>Betaproteobacteria</taxon>
        <taxon>Burkholderiales</taxon>
        <taxon>Sphaerotilaceae</taxon>
        <taxon>Inhella</taxon>
    </lineage>
</organism>
<dbReference type="EMBL" id="JAEDAL010000004">
    <property type="protein sequence ID" value="MBH9553140.1"/>
    <property type="molecule type" value="Genomic_DNA"/>
</dbReference>
<accession>A0A931IY46</accession>
<gene>
    <name evidence="1" type="ORF">I7X43_09805</name>
</gene>
<proteinExistence type="predicted"/>
<dbReference type="Proteomes" id="UP000620139">
    <property type="component" value="Unassembled WGS sequence"/>
</dbReference>
<dbReference type="RefSeq" id="WP_198100764.1">
    <property type="nucleotide sequence ID" value="NZ_JAEDAL010000004.1"/>
</dbReference>